<keyword evidence="15" id="KW-0573">Peptidoglycan synthesis</keyword>
<evidence type="ECO:0000256" key="13">
    <source>
        <dbReference type="ARBA" id="ARBA00032932"/>
    </source>
</evidence>
<evidence type="ECO:0000256" key="3">
    <source>
        <dbReference type="ARBA" id="ARBA00012374"/>
    </source>
</evidence>
<dbReference type="AlphaFoldDB" id="A0AAE3EK03"/>
<dbReference type="HAMAP" id="MF_01006">
    <property type="entry name" value="Undec_diphosphatase"/>
    <property type="match status" value="1"/>
</dbReference>
<dbReference type="PANTHER" id="PTHR30622:SF2">
    <property type="entry name" value="UNDECAPRENYL-DIPHOSPHATASE"/>
    <property type="match status" value="1"/>
</dbReference>
<keyword evidence="11 15" id="KW-0961">Cell wall biogenesis/degradation</keyword>
<dbReference type="Proteomes" id="UP001198163">
    <property type="component" value="Unassembled WGS sequence"/>
</dbReference>
<keyword evidence="17" id="KW-1185">Reference proteome</keyword>
<evidence type="ECO:0000256" key="14">
    <source>
        <dbReference type="ARBA" id="ARBA00047594"/>
    </source>
</evidence>
<feature type="transmembrane region" description="Helical" evidence="15">
    <location>
        <begin position="86"/>
        <end position="106"/>
    </location>
</feature>
<evidence type="ECO:0000313" key="17">
    <source>
        <dbReference type="Proteomes" id="UP001198163"/>
    </source>
</evidence>
<evidence type="ECO:0000256" key="7">
    <source>
        <dbReference type="ARBA" id="ARBA00022801"/>
    </source>
</evidence>
<keyword evidence="15" id="KW-0133">Cell shape</keyword>
<evidence type="ECO:0000256" key="12">
    <source>
        <dbReference type="ARBA" id="ARBA00032707"/>
    </source>
</evidence>
<dbReference type="GO" id="GO:0008360">
    <property type="term" value="P:regulation of cell shape"/>
    <property type="evidence" value="ECO:0007669"/>
    <property type="project" value="UniProtKB-KW"/>
</dbReference>
<comment type="miscellaneous">
    <text evidence="15">Bacitracin is thought to be involved in the inhibition of peptidoglycan synthesis by sequestering undecaprenyl diphosphate, thereby reducing the pool of lipid carrier available.</text>
</comment>
<gene>
    <name evidence="15" type="primary">uppP</name>
    <name evidence="16" type="ORF">K7J14_13750</name>
</gene>
<organism evidence="16 17">
    <name type="scientific">Teretinema zuelzerae</name>
    <dbReference type="NCBI Taxonomy" id="156"/>
    <lineage>
        <taxon>Bacteria</taxon>
        <taxon>Pseudomonadati</taxon>
        <taxon>Spirochaetota</taxon>
        <taxon>Spirochaetia</taxon>
        <taxon>Spirochaetales</taxon>
        <taxon>Treponemataceae</taxon>
        <taxon>Teretinema</taxon>
    </lineage>
</organism>
<dbReference type="GO" id="GO:0009252">
    <property type="term" value="P:peptidoglycan biosynthetic process"/>
    <property type="evidence" value="ECO:0007669"/>
    <property type="project" value="UniProtKB-KW"/>
</dbReference>
<dbReference type="GO" id="GO:0005886">
    <property type="term" value="C:plasma membrane"/>
    <property type="evidence" value="ECO:0007669"/>
    <property type="project" value="UniProtKB-SubCell"/>
</dbReference>
<sequence length="267" mass="28369">MTILQAVFLGALQGIAEFLPVSSSGHLALAAHFMNLSEVPLLFDVCLHLATLFAVLVVFRRRIAELLLTVWRYAARKPLESDKAEGRLILALITATLVTAVIGFSIKDVVETLPPFWISCALVCTGLVLFFSGRYQSKKAPAEPGILQGLIIGAAQGIGVIPGISRSGSTISAALLCGIDRKKAGEFSFLLAIPAILAAFILEVKDADTLMGTVSAVSLAAGMLSSFVVGLASLKFLLALINRGRLGWFAFYLVPMGISLAVYFTLV</sequence>
<feature type="transmembrane region" description="Helical" evidence="15">
    <location>
        <begin position="210"/>
        <end position="234"/>
    </location>
</feature>
<comment type="caution">
    <text evidence="16">The sequence shown here is derived from an EMBL/GenBank/DDBJ whole genome shotgun (WGS) entry which is preliminary data.</text>
</comment>
<accession>A0AAE3EK03</accession>
<keyword evidence="9 15" id="KW-0472">Membrane</keyword>
<evidence type="ECO:0000256" key="6">
    <source>
        <dbReference type="ARBA" id="ARBA00022692"/>
    </source>
</evidence>
<evidence type="ECO:0000256" key="11">
    <source>
        <dbReference type="ARBA" id="ARBA00023316"/>
    </source>
</evidence>
<comment type="subcellular location">
    <subcellularLocation>
        <location evidence="1 15">Cell membrane</location>
        <topology evidence="1 15">Multi-pass membrane protein</topology>
    </subcellularLocation>
</comment>
<dbReference type="PANTHER" id="PTHR30622">
    <property type="entry name" value="UNDECAPRENYL-DIPHOSPHATASE"/>
    <property type="match status" value="1"/>
</dbReference>
<evidence type="ECO:0000256" key="4">
    <source>
        <dbReference type="ARBA" id="ARBA00021581"/>
    </source>
</evidence>
<dbReference type="EC" id="3.6.1.27" evidence="3 15"/>
<evidence type="ECO:0000256" key="5">
    <source>
        <dbReference type="ARBA" id="ARBA00022475"/>
    </source>
</evidence>
<protein>
    <recommendedName>
        <fullName evidence="4 15">Undecaprenyl-diphosphatase</fullName>
        <ecNumber evidence="3 15">3.6.1.27</ecNumber>
    </recommendedName>
    <alternativeName>
        <fullName evidence="13 15">Bacitracin resistance protein</fullName>
    </alternativeName>
    <alternativeName>
        <fullName evidence="12 15">Undecaprenyl pyrophosphate phosphatase</fullName>
    </alternativeName>
</protein>
<dbReference type="GO" id="GO:0046677">
    <property type="term" value="P:response to antibiotic"/>
    <property type="evidence" value="ECO:0007669"/>
    <property type="project" value="UniProtKB-UniRule"/>
</dbReference>
<evidence type="ECO:0000256" key="15">
    <source>
        <dbReference type="HAMAP-Rule" id="MF_01006"/>
    </source>
</evidence>
<keyword evidence="6 15" id="KW-0812">Transmembrane</keyword>
<evidence type="ECO:0000313" key="16">
    <source>
        <dbReference type="EMBL" id="MCD1655756.1"/>
    </source>
</evidence>
<comment type="similarity">
    <text evidence="2 15">Belongs to the UppP family.</text>
</comment>
<proteinExistence type="inferred from homology"/>
<feature type="transmembrane region" description="Helical" evidence="15">
    <location>
        <begin position="246"/>
        <end position="266"/>
    </location>
</feature>
<dbReference type="InterPro" id="IPR003824">
    <property type="entry name" value="UppP"/>
</dbReference>
<dbReference type="EMBL" id="JAINWA010000003">
    <property type="protein sequence ID" value="MCD1655756.1"/>
    <property type="molecule type" value="Genomic_DNA"/>
</dbReference>
<keyword evidence="7 15" id="KW-0378">Hydrolase</keyword>
<keyword evidence="8 15" id="KW-1133">Transmembrane helix</keyword>
<feature type="transmembrane region" description="Helical" evidence="15">
    <location>
        <begin position="112"/>
        <end position="131"/>
    </location>
</feature>
<evidence type="ECO:0000256" key="1">
    <source>
        <dbReference type="ARBA" id="ARBA00004651"/>
    </source>
</evidence>
<dbReference type="GO" id="GO:0050380">
    <property type="term" value="F:undecaprenyl-diphosphatase activity"/>
    <property type="evidence" value="ECO:0007669"/>
    <property type="project" value="UniProtKB-UniRule"/>
</dbReference>
<dbReference type="Pfam" id="PF02673">
    <property type="entry name" value="BacA"/>
    <property type="match status" value="1"/>
</dbReference>
<keyword evidence="10 15" id="KW-0046">Antibiotic resistance</keyword>
<dbReference type="RefSeq" id="WP_230757507.1">
    <property type="nucleotide sequence ID" value="NZ_JAINWA010000003.1"/>
</dbReference>
<keyword evidence="5 15" id="KW-1003">Cell membrane</keyword>
<dbReference type="GO" id="GO:0071555">
    <property type="term" value="P:cell wall organization"/>
    <property type="evidence" value="ECO:0007669"/>
    <property type="project" value="UniProtKB-KW"/>
</dbReference>
<feature type="transmembrane region" description="Helical" evidence="15">
    <location>
        <begin position="40"/>
        <end position="59"/>
    </location>
</feature>
<comment type="function">
    <text evidence="15">Catalyzes the dephosphorylation of undecaprenyl diphosphate (UPP). Confers resistance to bacitracin.</text>
</comment>
<name>A0AAE3EK03_9SPIR</name>
<feature type="transmembrane region" description="Helical" evidence="15">
    <location>
        <begin position="187"/>
        <end position="204"/>
    </location>
</feature>
<evidence type="ECO:0000256" key="9">
    <source>
        <dbReference type="ARBA" id="ARBA00023136"/>
    </source>
</evidence>
<evidence type="ECO:0000256" key="10">
    <source>
        <dbReference type="ARBA" id="ARBA00023251"/>
    </source>
</evidence>
<evidence type="ECO:0000256" key="8">
    <source>
        <dbReference type="ARBA" id="ARBA00022989"/>
    </source>
</evidence>
<comment type="catalytic activity">
    <reaction evidence="14 15">
        <text>di-trans,octa-cis-undecaprenyl diphosphate + H2O = di-trans,octa-cis-undecaprenyl phosphate + phosphate + H(+)</text>
        <dbReference type="Rhea" id="RHEA:28094"/>
        <dbReference type="ChEBI" id="CHEBI:15377"/>
        <dbReference type="ChEBI" id="CHEBI:15378"/>
        <dbReference type="ChEBI" id="CHEBI:43474"/>
        <dbReference type="ChEBI" id="CHEBI:58405"/>
        <dbReference type="ChEBI" id="CHEBI:60392"/>
        <dbReference type="EC" id="3.6.1.27"/>
    </reaction>
</comment>
<reference evidence="16" key="1">
    <citation type="submission" date="2021-08" db="EMBL/GenBank/DDBJ databases">
        <title>Comparative analyses of Brucepasteria parasyntrophica and Teretinema zuelzerae.</title>
        <authorList>
            <person name="Song Y."/>
            <person name="Brune A."/>
        </authorList>
    </citation>
    <scope>NUCLEOTIDE SEQUENCE</scope>
    <source>
        <strain evidence="16">DSM 1903</strain>
    </source>
</reference>
<evidence type="ECO:0000256" key="2">
    <source>
        <dbReference type="ARBA" id="ARBA00010621"/>
    </source>
</evidence>